<dbReference type="PROSITE" id="PS51158">
    <property type="entry name" value="ALPHA_KINASE"/>
    <property type="match status" value="1"/>
</dbReference>
<evidence type="ECO:0000313" key="7">
    <source>
        <dbReference type="Proteomes" id="UP001605036"/>
    </source>
</evidence>
<feature type="region of interest" description="Disordered" evidence="4">
    <location>
        <begin position="34"/>
        <end position="59"/>
    </location>
</feature>
<dbReference type="InterPro" id="IPR011009">
    <property type="entry name" value="Kinase-like_dom_sf"/>
</dbReference>
<evidence type="ECO:0000313" key="6">
    <source>
        <dbReference type="EMBL" id="KAL2630178.1"/>
    </source>
</evidence>
<dbReference type="EMBL" id="JBHFFA010000004">
    <property type="protein sequence ID" value="KAL2630178.1"/>
    <property type="molecule type" value="Genomic_DNA"/>
</dbReference>
<dbReference type="SUPFAM" id="SSF53300">
    <property type="entry name" value="vWA-like"/>
    <property type="match status" value="1"/>
</dbReference>
<evidence type="ECO:0000259" key="5">
    <source>
        <dbReference type="PROSITE" id="PS51158"/>
    </source>
</evidence>
<dbReference type="GO" id="GO:0004674">
    <property type="term" value="F:protein serine/threonine kinase activity"/>
    <property type="evidence" value="ECO:0007669"/>
    <property type="project" value="UniProtKB-KW"/>
</dbReference>
<accession>A0ABD1YHL0</accession>
<evidence type="ECO:0000256" key="4">
    <source>
        <dbReference type="SAM" id="MobiDB-lite"/>
    </source>
</evidence>
<comment type="caution">
    <text evidence="6">The sequence shown here is derived from an EMBL/GenBank/DDBJ whole genome shotgun (WGS) entry which is preliminary data.</text>
</comment>
<reference evidence="6 7" key="1">
    <citation type="submission" date="2024-09" db="EMBL/GenBank/DDBJ databases">
        <title>Chromosome-scale assembly of Riccia fluitans.</title>
        <authorList>
            <person name="Paukszto L."/>
            <person name="Sawicki J."/>
            <person name="Karawczyk K."/>
            <person name="Piernik-Szablinska J."/>
            <person name="Szczecinska M."/>
            <person name="Mazdziarz M."/>
        </authorList>
    </citation>
    <scope>NUCLEOTIDE SEQUENCE [LARGE SCALE GENOMIC DNA]</scope>
    <source>
        <strain evidence="6">Rf_01</strain>
        <tissue evidence="6">Aerial parts of the thallus</tissue>
    </source>
</reference>
<feature type="domain" description="Alpha-type protein kinase" evidence="5">
    <location>
        <begin position="361"/>
        <end position="592"/>
    </location>
</feature>
<protein>
    <recommendedName>
        <fullName evidence="5">Alpha-type protein kinase domain-containing protein</fullName>
    </recommendedName>
</protein>
<dbReference type="InterPro" id="IPR036465">
    <property type="entry name" value="vWFA_dom_sf"/>
</dbReference>
<dbReference type="InterPro" id="IPR004166">
    <property type="entry name" value="a-kinase_dom"/>
</dbReference>
<dbReference type="Gene3D" id="3.30.200.20">
    <property type="entry name" value="Phosphorylase Kinase, domain 1"/>
    <property type="match status" value="1"/>
</dbReference>
<keyword evidence="2" id="KW-0808">Transferase</keyword>
<organism evidence="6 7">
    <name type="scientific">Riccia fluitans</name>
    <dbReference type="NCBI Taxonomy" id="41844"/>
    <lineage>
        <taxon>Eukaryota</taxon>
        <taxon>Viridiplantae</taxon>
        <taxon>Streptophyta</taxon>
        <taxon>Embryophyta</taxon>
        <taxon>Marchantiophyta</taxon>
        <taxon>Marchantiopsida</taxon>
        <taxon>Marchantiidae</taxon>
        <taxon>Marchantiales</taxon>
        <taxon>Ricciaceae</taxon>
        <taxon>Riccia</taxon>
    </lineage>
</organism>
<evidence type="ECO:0000256" key="1">
    <source>
        <dbReference type="ARBA" id="ARBA00022527"/>
    </source>
</evidence>
<feature type="compositionally biased region" description="Low complexity" evidence="4">
    <location>
        <begin position="45"/>
        <end position="57"/>
    </location>
</feature>
<dbReference type="SUPFAM" id="SSF56112">
    <property type="entry name" value="Protein kinase-like (PK-like)"/>
    <property type="match status" value="1"/>
</dbReference>
<name>A0ABD1YHL0_9MARC</name>
<dbReference type="SMART" id="SM00811">
    <property type="entry name" value="Alpha_kinase"/>
    <property type="match status" value="1"/>
</dbReference>
<dbReference type="Gene3D" id="3.20.200.10">
    <property type="entry name" value="MHCK/EF2 kinase"/>
    <property type="match status" value="1"/>
</dbReference>
<dbReference type="Proteomes" id="UP001605036">
    <property type="component" value="Unassembled WGS sequence"/>
</dbReference>
<dbReference type="InterPro" id="IPR052969">
    <property type="entry name" value="Thr-specific_kinase-like"/>
</dbReference>
<keyword evidence="1" id="KW-0723">Serine/threonine-protein kinase</keyword>
<evidence type="ECO:0000256" key="2">
    <source>
        <dbReference type="ARBA" id="ARBA00022679"/>
    </source>
</evidence>
<dbReference type="PANTHER" id="PTHR47763:SF4">
    <property type="entry name" value="ALPHA-PROTEIN KINASE VWKA"/>
    <property type="match status" value="1"/>
</dbReference>
<dbReference type="Gene3D" id="3.40.50.410">
    <property type="entry name" value="von Willebrand factor, type A domain"/>
    <property type="match status" value="1"/>
</dbReference>
<dbReference type="PANTHER" id="PTHR47763">
    <property type="entry name" value="ALPHA-PROTEIN KINASE VWKA"/>
    <property type="match status" value="1"/>
</dbReference>
<sequence length="609" mass="68594">MAGRGRARYSPSNMQMVLASIGEEEVTLSRGLGKMQITSTPPPAKSAAAPSSSSMSSRTKLEYERMKEQLRYLEQERAASSKARVLQIKEVLQRAQEVDIAFLLDATNSMKKSFQMVKNEINGMAAGISLSYPQCKLRFALTVYRDYDSPKVGGLDGCNFTSNYKGPNSTFSNTLSQIQLSWGVDDAEDVFTGLENAAKLDWQAMNRLLVHIGDAPCHGSQFHDDTVPDDYPKGDKYGRSIQAILRKLRETCRITRYFFCHINKQTLKMIQEFRKAAGRGDWVEEWQINDLSKVPDKVIAASRAAITESISLVQHGGAGQHIFAKEKVDHRIPDWNRVRFQEGTEFVHRQCSSLDQLLKTIQEARPLDLMKTAVSDVHVQIALSPFSEEGNLRYPYYALVAGRDSDKPGRVEVVKRFKTELGKSPTSQHTKQRYVQQMEVQTVARQLAQEFNKSTSRLPGVPKVKFTEVCLLETEGKFYTKEKLLKGEWTRFSNNGEYVNKVNYAATLQAFSHWTYYITSGLLMVTDLQGVKVRDPSVPGQHVFRLCDPAIHTNDANVMRFSNTNFGEDGCKLFLQSHQCNDVCRHLRLPTGRAGNTDDGTLVQGIKKS</sequence>
<dbReference type="Pfam" id="PF02816">
    <property type="entry name" value="Alpha_kinase"/>
    <property type="match status" value="1"/>
</dbReference>
<gene>
    <name evidence="6" type="ORF">R1flu_014864</name>
</gene>
<keyword evidence="3" id="KW-0418">Kinase</keyword>
<evidence type="ECO:0000256" key="3">
    <source>
        <dbReference type="ARBA" id="ARBA00022777"/>
    </source>
</evidence>
<proteinExistence type="predicted"/>
<dbReference type="AlphaFoldDB" id="A0ABD1YHL0"/>
<keyword evidence="7" id="KW-1185">Reference proteome</keyword>